<dbReference type="EMBL" id="CP036276">
    <property type="protein sequence ID" value="QDU45668.1"/>
    <property type="molecule type" value="Genomic_DNA"/>
</dbReference>
<evidence type="ECO:0000313" key="1">
    <source>
        <dbReference type="EMBL" id="QDU45668.1"/>
    </source>
</evidence>
<evidence type="ECO:0000313" key="2">
    <source>
        <dbReference type="Proteomes" id="UP000319383"/>
    </source>
</evidence>
<accession>A0A517ZT54</accession>
<proteinExistence type="predicted"/>
<keyword evidence="2" id="KW-1185">Reference proteome</keyword>
<sequence length="90" mass="9894">MIQSAANNDDSLSLWERAGVRVFAQPLSCNTVSPLGLSIVLHRKVRHDAPDGVKKRRRIGGLACGELLQVVARITVCLIFFNVRQPIQGD</sequence>
<dbReference type="Proteomes" id="UP000319383">
    <property type="component" value="Chromosome"/>
</dbReference>
<dbReference type="KEGG" id="sdyn:Mal52_41630"/>
<gene>
    <name evidence="1" type="ORF">Mal52_41630</name>
</gene>
<protein>
    <submittedName>
        <fullName evidence="1">Uncharacterized protein</fullName>
    </submittedName>
</protein>
<name>A0A517ZT54_9PLAN</name>
<dbReference type="AlphaFoldDB" id="A0A517ZT54"/>
<reference evidence="1 2" key="1">
    <citation type="submission" date="2019-02" db="EMBL/GenBank/DDBJ databases">
        <title>Deep-cultivation of Planctomycetes and their phenomic and genomic characterization uncovers novel biology.</title>
        <authorList>
            <person name="Wiegand S."/>
            <person name="Jogler M."/>
            <person name="Boedeker C."/>
            <person name="Pinto D."/>
            <person name="Vollmers J."/>
            <person name="Rivas-Marin E."/>
            <person name="Kohn T."/>
            <person name="Peeters S.H."/>
            <person name="Heuer A."/>
            <person name="Rast P."/>
            <person name="Oberbeckmann S."/>
            <person name="Bunk B."/>
            <person name="Jeske O."/>
            <person name="Meyerdierks A."/>
            <person name="Storesund J.E."/>
            <person name="Kallscheuer N."/>
            <person name="Luecker S."/>
            <person name="Lage O.M."/>
            <person name="Pohl T."/>
            <person name="Merkel B.J."/>
            <person name="Hornburger P."/>
            <person name="Mueller R.-W."/>
            <person name="Bruemmer F."/>
            <person name="Labrenz M."/>
            <person name="Spormann A.M."/>
            <person name="Op den Camp H."/>
            <person name="Overmann J."/>
            <person name="Amann R."/>
            <person name="Jetten M.S.M."/>
            <person name="Mascher T."/>
            <person name="Medema M.H."/>
            <person name="Devos D.P."/>
            <person name="Kaster A.-K."/>
            <person name="Ovreas L."/>
            <person name="Rohde M."/>
            <person name="Galperin M.Y."/>
            <person name="Jogler C."/>
        </authorList>
    </citation>
    <scope>NUCLEOTIDE SEQUENCE [LARGE SCALE GENOMIC DNA]</scope>
    <source>
        <strain evidence="1 2">Mal52</strain>
    </source>
</reference>
<organism evidence="1 2">
    <name type="scientific">Symmachiella dynata</name>
    <dbReference type="NCBI Taxonomy" id="2527995"/>
    <lineage>
        <taxon>Bacteria</taxon>
        <taxon>Pseudomonadati</taxon>
        <taxon>Planctomycetota</taxon>
        <taxon>Planctomycetia</taxon>
        <taxon>Planctomycetales</taxon>
        <taxon>Planctomycetaceae</taxon>
        <taxon>Symmachiella</taxon>
    </lineage>
</organism>